<proteinExistence type="predicted"/>
<reference evidence="2 3" key="1">
    <citation type="journal article" date="2015" name="Nature">
        <title>rRNA introns, odd ribosomes, and small enigmatic genomes across a large radiation of phyla.</title>
        <authorList>
            <person name="Brown C.T."/>
            <person name="Hug L.A."/>
            <person name="Thomas B.C."/>
            <person name="Sharon I."/>
            <person name="Castelle C.J."/>
            <person name="Singh A."/>
            <person name="Wilkins M.J."/>
            <person name="Williams K.H."/>
            <person name="Banfield J.F."/>
        </authorList>
    </citation>
    <scope>NUCLEOTIDE SEQUENCE [LARGE SCALE GENOMIC DNA]</scope>
</reference>
<evidence type="ECO:0000256" key="1">
    <source>
        <dbReference type="ARBA" id="ARBA00022801"/>
    </source>
</evidence>
<dbReference type="InterPro" id="IPR042001">
    <property type="entry name" value="Sortase_F"/>
</dbReference>
<accession>A0A0G1R0P5</accession>
<sequence>MTWLIYTITTLLVILVLAFQLIRPQPAPQVKAQTSVKSPFELLNKKMYFPPVRVFTAEKNIDVKLARVDVGADGALQTPSRWDTGGWFVKSAKAGEGGNTIINAHYDTNNGAPAAFWELKSLKEGDKVFLLDEMGRFFDYKVARVFYIDINDPNRLDILEDGDKNGAVLTLITCGGVWDAVAGNYSKRVVVQASRI</sequence>
<keyword evidence="1" id="KW-0378">Hydrolase</keyword>
<comment type="caution">
    <text evidence="2">The sequence shown here is derived from an EMBL/GenBank/DDBJ whole genome shotgun (WGS) entry which is preliminary data.</text>
</comment>
<dbReference type="STRING" id="1619122.UX73_C0016G0006"/>
<dbReference type="Pfam" id="PF04203">
    <property type="entry name" value="Sortase"/>
    <property type="match status" value="1"/>
</dbReference>
<name>A0A0G1R0P5_UNCKA</name>
<dbReference type="Proteomes" id="UP000034873">
    <property type="component" value="Unassembled WGS sequence"/>
</dbReference>
<dbReference type="GO" id="GO:0016787">
    <property type="term" value="F:hydrolase activity"/>
    <property type="evidence" value="ECO:0007669"/>
    <property type="project" value="UniProtKB-KW"/>
</dbReference>
<dbReference type="EMBL" id="LCNH01000016">
    <property type="protein sequence ID" value="KKU50707.1"/>
    <property type="molecule type" value="Genomic_DNA"/>
</dbReference>
<dbReference type="SUPFAM" id="SSF63817">
    <property type="entry name" value="Sortase"/>
    <property type="match status" value="1"/>
</dbReference>
<dbReference type="CDD" id="cd05829">
    <property type="entry name" value="Sortase_F"/>
    <property type="match status" value="1"/>
</dbReference>
<dbReference type="InterPro" id="IPR005754">
    <property type="entry name" value="Sortase"/>
</dbReference>
<organism evidence="2 3">
    <name type="scientific">candidate division WWE3 bacterium GW2011_GWC1_47_10</name>
    <dbReference type="NCBI Taxonomy" id="1619122"/>
    <lineage>
        <taxon>Bacteria</taxon>
        <taxon>Katanobacteria</taxon>
    </lineage>
</organism>
<gene>
    <name evidence="2" type="ORF">UX73_C0016G0006</name>
</gene>
<protein>
    <submittedName>
        <fullName evidence="2">Peptidase C60 sortase A and B</fullName>
    </submittedName>
</protein>
<evidence type="ECO:0000313" key="2">
    <source>
        <dbReference type="EMBL" id="KKU50707.1"/>
    </source>
</evidence>
<dbReference type="AlphaFoldDB" id="A0A0G1R0P5"/>
<dbReference type="Gene3D" id="2.40.260.10">
    <property type="entry name" value="Sortase"/>
    <property type="match status" value="1"/>
</dbReference>
<dbReference type="InterPro" id="IPR023365">
    <property type="entry name" value="Sortase_dom-sf"/>
</dbReference>
<evidence type="ECO:0000313" key="3">
    <source>
        <dbReference type="Proteomes" id="UP000034873"/>
    </source>
</evidence>